<gene>
    <name evidence="5" type="ORF">RB614_31490</name>
</gene>
<feature type="domain" description="Mandelate racemase/muconate lactonizing enzyme C-terminal" evidence="4">
    <location>
        <begin position="163"/>
        <end position="259"/>
    </location>
</feature>
<comment type="caution">
    <text evidence="5">The sequence shown here is derived from an EMBL/GenBank/DDBJ whole genome shotgun (WGS) entry which is preliminary data.</text>
</comment>
<dbReference type="InterPro" id="IPR036849">
    <property type="entry name" value="Enolase-like_C_sf"/>
</dbReference>
<proteinExistence type="predicted"/>
<evidence type="ECO:0000256" key="1">
    <source>
        <dbReference type="ARBA" id="ARBA00001946"/>
    </source>
</evidence>
<dbReference type="RefSeq" id="WP_308716317.1">
    <property type="nucleotide sequence ID" value="NZ_JAVHUY010000037.1"/>
</dbReference>
<dbReference type="SUPFAM" id="SSF54826">
    <property type="entry name" value="Enolase N-terminal domain-like"/>
    <property type="match status" value="1"/>
</dbReference>
<dbReference type="PANTHER" id="PTHR13794:SF58">
    <property type="entry name" value="MITOCHONDRIAL ENOLASE SUPERFAMILY MEMBER 1"/>
    <property type="match status" value="1"/>
</dbReference>
<reference evidence="5 6" key="1">
    <citation type="submission" date="2023-08" db="EMBL/GenBank/DDBJ databases">
        <title>Phytohabitans sansha sp. nov., isolated from marine sediment.</title>
        <authorList>
            <person name="Zhao Y."/>
            <person name="Yi K."/>
        </authorList>
    </citation>
    <scope>NUCLEOTIDE SEQUENCE [LARGE SCALE GENOMIC DNA]</scope>
    <source>
        <strain evidence="5 6">ZYX-F-186</strain>
    </source>
</reference>
<dbReference type="SMART" id="SM00922">
    <property type="entry name" value="MR_MLE"/>
    <property type="match status" value="1"/>
</dbReference>
<dbReference type="InterPro" id="IPR029017">
    <property type="entry name" value="Enolase-like_N"/>
</dbReference>
<evidence type="ECO:0000259" key="4">
    <source>
        <dbReference type="SMART" id="SM00922"/>
    </source>
</evidence>
<dbReference type="PANTHER" id="PTHR13794">
    <property type="entry name" value="ENOLASE SUPERFAMILY, MANDELATE RACEMASE"/>
    <property type="match status" value="1"/>
</dbReference>
<evidence type="ECO:0000313" key="5">
    <source>
        <dbReference type="EMBL" id="MDQ7909055.1"/>
    </source>
</evidence>
<evidence type="ECO:0000256" key="3">
    <source>
        <dbReference type="ARBA" id="ARBA00022842"/>
    </source>
</evidence>
<keyword evidence="6" id="KW-1185">Reference proteome</keyword>
<keyword evidence="3" id="KW-0460">Magnesium</keyword>
<dbReference type="InterPro" id="IPR029065">
    <property type="entry name" value="Enolase_C-like"/>
</dbReference>
<evidence type="ECO:0000313" key="6">
    <source>
        <dbReference type="Proteomes" id="UP001230908"/>
    </source>
</evidence>
<comment type="cofactor">
    <cofactor evidence="1">
        <name>Mg(2+)</name>
        <dbReference type="ChEBI" id="CHEBI:18420"/>
    </cofactor>
</comment>
<dbReference type="EMBL" id="JAVHUY010000037">
    <property type="protein sequence ID" value="MDQ7909055.1"/>
    <property type="molecule type" value="Genomic_DNA"/>
</dbReference>
<evidence type="ECO:0000256" key="2">
    <source>
        <dbReference type="ARBA" id="ARBA00022723"/>
    </source>
</evidence>
<sequence>MHVKSGLRFRSVTPFTGKRTWRVPMKITDLRTRVVAPPEFVFQWREDIPPVQLTMTVFEIDTDEGITGVSTSWLPAAPNEIAESAMHFFKPLLIGAHPFQREKLWHELMAFSRYMISPKAASNIDIALWDIAGKAAGRPVYELLGAYRDRVPVYITTETQKDAQDYAQIAVRCKEQGLHGVKLHAAATPDKDIEACRAARAAVGDEFTLMLDATSAYDWHDAVRVGREIERLGFHWYEDPMRDDDVAGFVQLCQVLDVPVLMGESTARGPWTFAHYLSQGACDGLRAVGDIIGGITGLRKIGALAELHNRRMEPHSYGSTLVQAAHLHYILSVRNCEFFELPFPRGPLDFGMKDVIEVGADGHVRAPTAPGLGYELDWDVIDNATVKQLS</sequence>
<name>A0ABU0ZPX3_9ACTN</name>
<dbReference type="SFLD" id="SFLDS00001">
    <property type="entry name" value="Enolase"/>
    <property type="match status" value="1"/>
</dbReference>
<accession>A0ABU0ZPX3</accession>
<protein>
    <submittedName>
        <fullName evidence="5">Enolase C-terminal domain-like protein</fullName>
    </submittedName>
</protein>
<dbReference type="InterPro" id="IPR046945">
    <property type="entry name" value="RHMD-like"/>
</dbReference>
<keyword evidence="2" id="KW-0479">Metal-binding</keyword>
<dbReference type="InterPro" id="IPR013341">
    <property type="entry name" value="Mandelate_racemase_N_dom"/>
</dbReference>
<dbReference type="Pfam" id="PF13378">
    <property type="entry name" value="MR_MLE_C"/>
    <property type="match status" value="1"/>
</dbReference>
<dbReference type="SUPFAM" id="SSF51604">
    <property type="entry name" value="Enolase C-terminal domain-like"/>
    <property type="match status" value="1"/>
</dbReference>
<organism evidence="5 6">
    <name type="scientific">Phytohabitans maris</name>
    <dbReference type="NCBI Taxonomy" id="3071409"/>
    <lineage>
        <taxon>Bacteria</taxon>
        <taxon>Bacillati</taxon>
        <taxon>Actinomycetota</taxon>
        <taxon>Actinomycetes</taxon>
        <taxon>Micromonosporales</taxon>
        <taxon>Micromonosporaceae</taxon>
    </lineage>
</organism>
<dbReference type="InterPro" id="IPR013342">
    <property type="entry name" value="Mandelate_racemase_C"/>
</dbReference>
<dbReference type="Proteomes" id="UP001230908">
    <property type="component" value="Unassembled WGS sequence"/>
</dbReference>
<dbReference type="Gene3D" id="3.30.390.10">
    <property type="entry name" value="Enolase-like, N-terminal domain"/>
    <property type="match status" value="1"/>
</dbReference>
<dbReference type="Gene3D" id="3.20.20.120">
    <property type="entry name" value="Enolase-like C-terminal domain"/>
    <property type="match status" value="1"/>
</dbReference>
<dbReference type="Pfam" id="PF02746">
    <property type="entry name" value="MR_MLE_N"/>
    <property type="match status" value="1"/>
</dbReference>